<sequence>MMERFDVLVIGAGHAGCEAATAAARTGARTLLVTPGRETIGVMSCNPAIGGLGKGHIVRELDALGGVMSEAADAAAIQYRLLNRRKGPAVQGPRAQADRKLYRRAMQQAIDTQNGLQVLEARVDDLLVDADGLSGVVLSDGSEIAARAVVLTTGTFLGGVIHVGGDVHAGGRVGEASSVALARRLRDLGLPMARLKTGTPARLDGRTIDWTRVEWQEGDEAPSFFAASTRAATNPQLSCGITRTNVTTHDIIRQNIQSSAVYSGRIEGTGPRYCPSIEDKVMRFGDRDGHQVFLEPEGLDDPLIYPNGLSTSLPVDVQLAFLRTLTGLERVEIARPGYAIEYDYIDPRALSRTLELHAIPRLFFAGQINGTTGYEEAAGQGLVAGLNAARAALGLEEGGFDRAESYIGVMIDDLVTQGVTEPYRMFTSRAEYRLHLRADNADQRLSEKAIALGLLGGDRARLYRERAEALAKGRALLEAARASPAHLQRSGLAVRQDGVTRSAFEWLRFPDVAWTDAAAVWPELSDISEAHAEQLHTDARYAVYLERQSDEIDAFRRDEALRLPHDLDYSVIGGLSNEMIDRLKRARPDSLGAAARVAGVTPAALTALLRHVKRAA</sequence>
<evidence type="ECO:0000256" key="5">
    <source>
        <dbReference type="ARBA" id="ARBA00022630"/>
    </source>
</evidence>
<dbReference type="PRINTS" id="PR00411">
    <property type="entry name" value="PNDRDTASEI"/>
</dbReference>
<dbReference type="Gene3D" id="1.10.150.570">
    <property type="entry name" value="GidA associated domain, C-terminal subdomain"/>
    <property type="match status" value="1"/>
</dbReference>
<evidence type="ECO:0000259" key="12">
    <source>
        <dbReference type="SMART" id="SM01228"/>
    </source>
</evidence>
<keyword evidence="7 11" id="KW-0274">FAD</keyword>
<keyword evidence="8 11" id="KW-0520">NAD</keyword>
<dbReference type="Pfam" id="PF21680">
    <property type="entry name" value="GIDA_C_1st"/>
    <property type="match status" value="1"/>
</dbReference>
<name>A0ABW3BXJ0_SPHXN</name>
<dbReference type="SMART" id="SM01228">
    <property type="entry name" value="GIDA_assoc_3"/>
    <property type="match status" value="1"/>
</dbReference>
<dbReference type="PROSITE" id="PS01281">
    <property type="entry name" value="GIDA_2"/>
    <property type="match status" value="1"/>
</dbReference>
<proteinExistence type="inferred from homology"/>
<evidence type="ECO:0000256" key="10">
    <source>
        <dbReference type="ARBA" id="ARBA00031800"/>
    </source>
</evidence>
<dbReference type="EMBL" id="JBHTIK010000001">
    <property type="protein sequence ID" value="MFD0846970.1"/>
    <property type="molecule type" value="Genomic_DNA"/>
</dbReference>
<keyword evidence="5 11" id="KW-0285">Flavoprotein</keyword>
<keyword evidence="14" id="KW-1185">Reference proteome</keyword>
<comment type="similarity">
    <text evidence="3 11">Belongs to the MnmG family.</text>
</comment>
<dbReference type="InterPro" id="IPR004416">
    <property type="entry name" value="MnmG"/>
</dbReference>
<feature type="binding site" evidence="11">
    <location>
        <begin position="270"/>
        <end position="284"/>
    </location>
    <ligand>
        <name>NAD(+)</name>
        <dbReference type="ChEBI" id="CHEBI:57540"/>
    </ligand>
</feature>
<dbReference type="InterPro" id="IPR036188">
    <property type="entry name" value="FAD/NAD-bd_sf"/>
</dbReference>
<accession>A0ABW3BXJ0</accession>
<dbReference type="SUPFAM" id="SSF51905">
    <property type="entry name" value="FAD/NAD(P)-binding domain"/>
    <property type="match status" value="1"/>
</dbReference>
<feature type="binding site" evidence="11">
    <location>
        <position position="123"/>
    </location>
    <ligand>
        <name>FAD</name>
        <dbReference type="ChEBI" id="CHEBI:57692"/>
    </ligand>
</feature>
<dbReference type="HAMAP" id="MF_00129">
    <property type="entry name" value="MnmG_GidA"/>
    <property type="match status" value="1"/>
</dbReference>
<evidence type="ECO:0000313" key="13">
    <source>
        <dbReference type="EMBL" id="MFD0846970.1"/>
    </source>
</evidence>
<evidence type="ECO:0000256" key="3">
    <source>
        <dbReference type="ARBA" id="ARBA00007653"/>
    </source>
</evidence>
<feature type="binding site" evidence="11">
    <location>
        <position position="178"/>
    </location>
    <ligand>
        <name>FAD</name>
        <dbReference type="ChEBI" id="CHEBI:57692"/>
    </ligand>
</feature>
<evidence type="ECO:0000256" key="11">
    <source>
        <dbReference type="HAMAP-Rule" id="MF_00129"/>
    </source>
</evidence>
<dbReference type="Gene3D" id="3.50.50.60">
    <property type="entry name" value="FAD/NAD(P)-binding domain"/>
    <property type="match status" value="2"/>
</dbReference>
<keyword evidence="6 11" id="KW-0819">tRNA processing</keyword>
<evidence type="ECO:0000256" key="7">
    <source>
        <dbReference type="ARBA" id="ARBA00022827"/>
    </source>
</evidence>
<evidence type="ECO:0000256" key="8">
    <source>
        <dbReference type="ARBA" id="ARBA00023027"/>
    </source>
</evidence>
<dbReference type="InterPro" id="IPR002218">
    <property type="entry name" value="MnmG-rel"/>
</dbReference>
<evidence type="ECO:0000256" key="9">
    <source>
        <dbReference type="ARBA" id="ARBA00025948"/>
    </source>
</evidence>
<dbReference type="Pfam" id="PF01134">
    <property type="entry name" value="GIDA"/>
    <property type="match status" value="1"/>
</dbReference>
<dbReference type="InterPro" id="IPR044920">
    <property type="entry name" value="MnmG_C_subdom_sf"/>
</dbReference>
<feature type="domain" description="tRNA uridine 5-carboxymethylaminomethyl modification enzyme C-terminal subdomain" evidence="12">
    <location>
        <begin position="539"/>
        <end position="610"/>
    </location>
</feature>
<feature type="binding site" evidence="11">
    <location>
        <position position="367"/>
    </location>
    <ligand>
        <name>FAD</name>
        <dbReference type="ChEBI" id="CHEBI:57692"/>
    </ligand>
</feature>
<feature type="binding site" evidence="11">
    <location>
        <begin position="11"/>
        <end position="16"/>
    </location>
    <ligand>
        <name>FAD</name>
        <dbReference type="ChEBI" id="CHEBI:57692"/>
    </ligand>
</feature>
<gene>
    <name evidence="11 13" type="primary">mnmG</name>
    <name evidence="11" type="synonym">gidA</name>
    <name evidence="13" type="ORF">ACFQ00_01410</name>
</gene>
<evidence type="ECO:0000256" key="2">
    <source>
        <dbReference type="ARBA" id="ARBA00003717"/>
    </source>
</evidence>
<dbReference type="RefSeq" id="WP_381485881.1">
    <property type="nucleotide sequence ID" value="NZ_JBHTIK010000001.1"/>
</dbReference>
<comment type="cofactor">
    <cofactor evidence="1 11">
        <name>FAD</name>
        <dbReference type="ChEBI" id="CHEBI:57692"/>
    </cofactor>
</comment>
<comment type="caution">
    <text evidence="13">The sequence shown here is derived from an EMBL/GenBank/DDBJ whole genome shotgun (WGS) entry which is preliminary data.</text>
</comment>
<comment type="subcellular location">
    <subcellularLocation>
        <location evidence="11">Cytoplasm</location>
    </subcellularLocation>
</comment>
<comment type="subunit">
    <text evidence="9 11">Homodimer. Heterotetramer of two MnmE and two MnmG subunits.</text>
</comment>
<dbReference type="Proteomes" id="UP001597124">
    <property type="component" value="Unassembled WGS sequence"/>
</dbReference>
<reference evidence="14" key="1">
    <citation type="journal article" date="2019" name="Int. J. Syst. Evol. Microbiol.">
        <title>The Global Catalogue of Microorganisms (GCM) 10K type strain sequencing project: providing services to taxonomists for standard genome sequencing and annotation.</title>
        <authorList>
            <consortium name="The Broad Institute Genomics Platform"/>
            <consortium name="The Broad Institute Genome Sequencing Center for Infectious Disease"/>
            <person name="Wu L."/>
            <person name="Ma J."/>
        </authorList>
    </citation>
    <scope>NUCLEOTIDE SEQUENCE [LARGE SCALE GENOMIC DNA]</scope>
    <source>
        <strain evidence="14">CCUG 52537</strain>
    </source>
</reference>
<dbReference type="NCBIfam" id="TIGR00136">
    <property type="entry name" value="mnmG_gidA"/>
    <property type="match status" value="1"/>
</dbReference>
<evidence type="ECO:0000256" key="6">
    <source>
        <dbReference type="ARBA" id="ARBA00022694"/>
    </source>
</evidence>
<dbReference type="InterPro" id="IPR040131">
    <property type="entry name" value="MnmG_N"/>
</dbReference>
<dbReference type="InterPro" id="IPR049312">
    <property type="entry name" value="GIDA_C_N"/>
</dbReference>
<dbReference type="PANTHER" id="PTHR11806">
    <property type="entry name" value="GLUCOSE INHIBITED DIVISION PROTEIN A"/>
    <property type="match status" value="1"/>
</dbReference>
<dbReference type="PROSITE" id="PS01280">
    <property type="entry name" value="GIDA_1"/>
    <property type="match status" value="1"/>
</dbReference>
<organism evidence="13 14">
    <name type="scientific">Sphingosinicella xenopeptidilytica</name>
    <dbReference type="NCBI Taxonomy" id="364098"/>
    <lineage>
        <taxon>Bacteria</taxon>
        <taxon>Pseudomonadati</taxon>
        <taxon>Pseudomonadota</taxon>
        <taxon>Alphaproteobacteria</taxon>
        <taxon>Sphingomonadales</taxon>
        <taxon>Sphingosinicellaceae</taxon>
        <taxon>Sphingosinicella</taxon>
    </lineage>
</organism>
<evidence type="ECO:0000313" key="14">
    <source>
        <dbReference type="Proteomes" id="UP001597124"/>
    </source>
</evidence>
<dbReference type="Pfam" id="PF13932">
    <property type="entry name" value="SAM_GIDA_C"/>
    <property type="match status" value="1"/>
</dbReference>
<dbReference type="InterPro" id="IPR020595">
    <property type="entry name" value="MnmG-rel_CS"/>
</dbReference>
<evidence type="ECO:0000256" key="1">
    <source>
        <dbReference type="ARBA" id="ARBA00001974"/>
    </source>
</evidence>
<dbReference type="InterPro" id="IPR047001">
    <property type="entry name" value="MnmG_C_subdom"/>
</dbReference>
<evidence type="ECO:0000256" key="4">
    <source>
        <dbReference type="ARBA" id="ARBA00020461"/>
    </source>
</evidence>
<keyword evidence="11" id="KW-0963">Cytoplasm</keyword>
<dbReference type="PANTHER" id="PTHR11806:SF0">
    <property type="entry name" value="PROTEIN MTO1 HOMOLOG, MITOCHONDRIAL"/>
    <property type="match status" value="1"/>
</dbReference>
<comment type="function">
    <text evidence="2 11">NAD-binding protein involved in the addition of a carboxymethylaminomethyl (cmnm) group at the wobble position (U34) of certain tRNAs, forming tRNA-cmnm(5)s(2)U34.</text>
</comment>
<protein>
    <recommendedName>
        <fullName evidence="4 11">tRNA uridine 5-carboxymethylaminomethyl modification enzyme MnmG</fullName>
    </recommendedName>
    <alternativeName>
        <fullName evidence="10 11">Glucose-inhibited division protein A</fullName>
    </alternativeName>
</protein>
<dbReference type="InterPro" id="IPR026904">
    <property type="entry name" value="MnmG_C"/>
</dbReference>